<organism evidence="3 4">
    <name type="scientific">Pseudoruegeria aquimaris</name>
    <dbReference type="NCBI Taxonomy" id="393663"/>
    <lineage>
        <taxon>Bacteria</taxon>
        <taxon>Pseudomonadati</taxon>
        <taxon>Pseudomonadota</taxon>
        <taxon>Alphaproteobacteria</taxon>
        <taxon>Rhodobacterales</taxon>
        <taxon>Roseobacteraceae</taxon>
        <taxon>Pseudoruegeria</taxon>
    </lineage>
</organism>
<sequence>MTLSRHTDFAHSAETALPGLSPASLRDAMLAEAREHGLEILHHDGGTLAVVTAYGHYRLISEGESARAAVDSPRADWLFALKEALTEKISALHPDAAARIRWSDAPPEGSRPPNFQFVEIRSVAPLGHDFLRITVGTEDLSAFGDDAIHFRLVLPSPGDTAPEWPRIGVGGATIWPKGEKALHRPVYTVRHADATRGELTFDLFVHEGGRATDWARSVRIGSRVGLTGPGGGGIPQTRRITLYADETGLPAVARILEALPADAAGHAVLSAGRGADCLYPLPVHPGVQVHWLERASSTQLAERAIAERAHHSGHSLWFAAEKAGAQRLREWCKTNGVDLRDQYVAAFWTQGDRT</sequence>
<dbReference type="InterPro" id="IPR039261">
    <property type="entry name" value="FNR_nucleotide-bd"/>
</dbReference>
<dbReference type="PROSITE" id="PS51384">
    <property type="entry name" value="FAD_FR"/>
    <property type="match status" value="1"/>
</dbReference>
<proteinExistence type="inferred from homology"/>
<dbReference type="Gene3D" id="3.40.50.80">
    <property type="entry name" value="Nucleotide-binding domain of ferredoxin-NADP reductase (FNR) module"/>
    <property type="match status" value="1"/>
</dbReference>
<dbReference type="SUPFAM" id="SSF63380">
    <property type="entry name" value="Riboflavin synthase domain-like"/>
    <property type="match status" value="1"/>
</dbReference>
<dbReference type="Proteomes" id="UP000193409">
    <property type="component" value="Unassembled WGS sequence"/>
</dbReference>
<dbReference type="InterPro" id="IPR017938">
    <property type="entry name" value="Riboflavin_synthase-like_b-brl"/>
</dbReference>
<dbReference type="PANTHER" id="PTHR30157">
    <property type="entry name" value="FERRIC REDUCTASE, NADPH-DEPENDENT"/>
    <property type="match status" value="1"/>
</dbReference>
<evidence type="ECO:0000313" key="4">
    <source>
        <dbReference type="Proteomes" id="UP000193409"/>
    </source>
</evidence>
<dbReference type="Gene3D" id="2.40.30.10">
    <property type="entry name" value="Translation factors"/>
    <property type="match status" value="1"/>
</dbReference>
<dbReference type="Pfam" id="PF04954">
    <property type="entry name" value="SIP"/>
    <property type="match status" value="1"/>
</dbReference>
<dbReference type="Pfam" id="PF08021">
    <property type="entry name" value="FAD_binding_9"/>
    <property type="match status" value="1"/>
</dbReference>
<name>A0A1Y5RXF5_9RHOB</name>
<dbReference type="PANTHER" id="PTHR30157:SF0">
    <property type="entry name" value="NADPH-DEPENDENT FERRIC-CHELATE REDUCTASE"/>
    <property type="match status" value="1"/>
</dbReference>
<dbReference type="GO" id="GO:0052851">
    <property type="term" value="F:ferric-chelate reductase (NADPH) activity"/>
    <property type="evidence" value="ECO:0007669"/>
    <property type="project" value="UniProtKB-EC"/>
</dbReference>
<dbReference type="RefSeq" id="WP_245824454.1">
    <property type="nucleotide sequence ID" value="NZ_FWFQ01000005.1"/>
</dbReference>
<dbReference type="EC" id="1.16.1.9" evidence="3"/>
<comment type="similarity">
    <text evidence="1">Belongs to the SIP oxidoreductase family.</text>
</comment>
<gene>
    <name evidence="3" type="primary">yqjH</name>
    <name evidence="3" type="ORF">PSA7680_01107</name>
</gene>
<accession>A0A1Y5RXF5</accession>
<dbReference type="InterPro" id="IPR013113">
    <property type="entry name" value="SIP_FAD-bd"/>
</dbReference>
<evidence type="ECO:0000256" key="1">
    <source>
        <dbReference type="ARBA" id="ARBA00035644"/>
    </source>
</evidence>
<dbReference type="AlphaFoldDB" id="A0A1Y5RXF5"/>
<feature type="domain" description="FAD-binding FR-type" evidence="2">
    <location>
        <begin position="113"/>
        <end position="236"/>
    </location>
</feature>
<keyword evidence="3" id="KW-0560">Oxidoreductase</keyword>
<dbReference type="EMBL" id="FWFQ01000005">
    <property type="protein sequence ID" value="SLN25225.1"/>
    <property type="molecule type" value="Genomic_DNA"/>
</dbReference>
<protein>
    <submittedName>
        <fullName evidence="3">NADPH-dependent ferric-chelate reductase</fullName>
        <ecNumber evidence="3">1.16.1.9</ecNumber>
    </submittedName>
</protein>
<dbReference type="InterPro" id="IPR039374">
    <property type="entry name" value="SIP_fam"/>
</dbReference>
<keyword evidence="4" id="KW-1185">Reference proteome</keyword>
<dbReference type="CDD" id="cd06193">
    <property type="entry name" value="siderophore_interacting"/>
    <property type="match status" value="1"/>
</dbReference>
<evidence type="ECO:0000259" key="2">
    <source>
        <dbReference type="PROSITE" id="PS51384"/>
    </source>
</evidence>
<evidence type="ECO:0000313" key="3">
    <source>
        <dbReference type="EMBL" id="SLN25225.1"/>
    </source>
</evidence>
<dbReference type="InterPro" id="IPR017927">
    <property type="entry name" value="FAD-bd_FR_type"/>
</dbReference>
<reference evidence="3 4" key="1">
    <citation type="submission" date="2017-03" db="EMBL/GenBank/DDBJ databases">
        <authorList>
            <person name="Afonso C.L."/>
            <person name="Miller P.J."/>
            <person name="Scott M.A."/>
            <person name="Spackman E."/>
            <person name="Goraichik I."/>
            <person name="Dimitrov K.M."/>
            <person name="Suarez D.L."/>
            <person name="Swayne D.E."/>
        </authorList>
    </citation>
    <scope>NUCLEOTIDE SEQUENCE [LARGE SCALE GENOMIC DNA]</scope>
    <source>
        <strain evidence="3 4">CECT 7680</strain>
    </source>
</reference>
<dbReference type="InterPro" id="IPR007037">
    <property type="entry name" value="SIP_rossman_dom"/>
</dbReference>